<sequence length="847" mass="90943">MLEERPIQYEDHLLPLPDDDNPLIIDEGGDDVTKDSELHLGTSSQEDNTCSSLMLNSACIEAMGDDISMGSHSDGSLKDSKCPTPGCNGIGHSTGLYSHHRRCPTPGCNGKGHVNSNRNSHRSLSGCPIAAMEKLVHKEHRPHSKSSSTLTHCHTTKRVLRPICYVKIINYGILWHTSTTLRTPWAAVRVLRPICYVKIINYGILWHTSTTLRTPWAAERVLRPMCYVKQLEMPDYKYPGFVNLPTSRTSFKELEKYGKHGTEFSFDVYRPIAPKPKITIKTEPEADIPQRPTPIVVKPKPQQGTAFKQFSLEPTSAINLSTKSNGDVMDLSSSSSRNLHTLDLSSNNRCPTGICASSLSGNTTILHPTPQRPTVLVTPKPFFGAAVPLEQTEPVDFSTGTANTGPPRVGVIAGSSTPLSMQPIPADPLPMSPPPAIVPHPSPIRSPYSQIQSPITLQASLPSQHPSSLSASLPSTLAASLPPISGLPVSAPLSAGHIPMALPAQPQQQSCPARVVGSTTNHVQAVPTPVQVLSPTPNGNLPLSSVSLSSTPPSSFTIASLSNSHVPSILASLAQTLVVTAHPQTPPMSLMRNPVTPTTSTSMATPACLTLSVTAVLTPDYDDWVPSPKLLKSALTAAKIRESKEPVHCPTPGCDGMGHVSGNYATHRSPFSMTLDSEISIVPTDAAIVCRVVLTLIDAICKPNTKISKMSNPLVVMAAGTSREIIHPTEVDLDVPGRTNPKSSFPWRKWKRNLYGKAAFEIACSNYLLIATIPYLAAQSLDAMVVDILQENFNPIAGCPIANKGKVRYEVMAFDGRPIKIEPNASSSSNDGSPVNNGNYVSFPCGI</sequence>
<dbReference type="PROSITE" id="PS51802">
    <property type="entry name" value="ZF_CCHHC"/>
    <property type="match status" value="2"/>
</dbReference>
<evidence type="ECO:0000256" key="8">
    <source>
        <dbReference type="ARBA" id="ARBA00023163"/>
    </source>
</evidence>
<keyword evidence="3" id="KW-0479">Metal-binding</keyword>
<keyword evidence="4" id="KW-0677">Repeat</keyword>
<comment type="caution">
    <text evidence="11">The sequence shown here is derived from an EMBL/GenBank/DDBJ whole genome shotgun (WGS) entry which is preliminary data.</text>
</comment>
<dbReference type="EMBL" id="BPLR01020728">
    <property type="protein sequence ID" value="GIX81934.1"/>
    <property type="molecule type" value="Genomic_DNA"/>
</dbReference>
<dbReference type="GO" id="GO:0007399">
    <property type="term" value="P:nervous system development"/>
    <property type="evidence" value="ECO:0007669"/>
    <property type="project" value="UniProtKB-KW"/>
</dbReference>
<evidence type="ECO:0000256" key="7">
    <source>
        <dbReference type="ARBA" id="ARBA00023015"/>
    </source>
</evidence>
<dbReference type="GO" id="GO:0005634">
    <property type="term" value="C:nucleus"/>
    <property type="evidence" value="ECO:0007669"/>
    <property type="project" value="UniProtKB-SubCell"/>
</dbReference>
<keyword evidence="6" id="KW-0862">Zinc</keyword>
<accession>A0AAV4NC47</accession>
<dbReference type="InterPro" id="IPR036060">
    <property type="entry name" value="Znf_C2H2C_sf"/>
</dbReference>
<evidence type="ECO:0000313" key="12">
    <source>
        <dbReference type="Proteomes" id="UP001054945"/>
    </source>
</evidence>
<keyword evidence="9" id="KW-0539">Nucleus</keyword>
<protein>
    <submittedName>
        <fullName evidence="11">Myelin transcription factor 1-like protein</fullName>
    </submittedName>
</protein>
<evidence type="ECO:0000256" key="2">
    <source>
        <dbReference type="ARBA" id="ARBA00010194"/>
    </source>
</evidence>
<dbReference type="PANTHER" id="PTHR10816:SF15">
    <property type="entry name" value="MYELIN TRANSCRIPTION FACTOR 1-LIKE PROTEIN"/>
    <property type="match status" value="1"/>
</dbReference>
<dbReference type="InterPro" id="IPR002515">
    <property type="entry name" value="Znf_C2H2C"/>
</dbReference>
<name>A0AAV4NC47_CAEEX</name>
<evidence type="ECO:0000313" key="11">
    <source>
        <dbReference type="EMBL" id="GIX81934.1"/>
    </source>
</evidence>
<feature type="region of interest" description="Disordered" evidence="10">
    <location>
        <begin position="1"/>
        <end position="21"/>
    </location>
</feature>
<dbReference type="GO" id="GO:0008270">
    <property type="term" value="F:zinc ion binding"/>
    <property type="evidence" value="ECO:0007669"/>
    <property type="project" value="UniProtKB-KW"/>
</dbReference>
<keyword evidence="7" id="KW-0805">Transcription regulation</keyword>
<dbReference type="GO" id="GO:0000978">
    <property type="term" value="F:RNA polymerase II cis-regulatory region sequence-specific DNA binding"/>
    <property type="evidence" value="ECO:0007669"/>
    <property type="project" value="TreeGrafter"/>
</dbReference>
<evidence type="ECO:0000256" key="5">
    <source>
        <dbReference type="ARBA" id="ARBA00022771"/>
    </source>
</evidence>
<evidence type="ECO:0000256" key="10">
    <source>
        <dbReference type="SAM" id="MobiDB-lite"/>
    </source>
</evidence>
<dbReference type="FunFam" id="4.10.320.30:FF:000001">
    <property type="entry name" value="Myelin transcription factor 1-like, a"/>
    <property type="match status" value="1"/>
</dbReference>
<evidence type="ECO:0000256" key="1">
    <source>
        <dbReference type="ARBA" id="ARBA00004123"/>
    </source>
</evidence>
<evidence type="ECO:0000256" key="4">
    <source>
        <dbReference type="ARBA" id="ARBA00022737"/>
    </source>
</evidence>
<comment type="similarity">
    <text evidence="2">Belongs to the MYT1 family.</text>
</comment>
<dbReference type="GO" id="GO:0000981">
    <property type="term" value="F:DNA-binding transcription factor activity, RNA polymerase II-specific"/>
    <property type="evidence" value="ECO:0007669"/>
    <property type="project" value="TreeGrafter"/>
</dbReference>
<dbReference type="Pfam" id="PF01530">
    <property type="entry name" value="zf-C2HC"/>
    <property type="match status" value="2"/>
</dbReference>
<dbReference type="PANTHER" id="PTHR10816">
    <property type="entry name" value="MYELIN TRANSCRIPTION FACTOR 1-RELATED"/>
    <property type="match status" value="1"/>
</dbReference>
<dbReference type="Proteomes" id="UP001054945">
    <property type="component" value="Unassembled WGS sequence"/>
</dbReference>
<reference evidence="11 12" key="1">
    <citation type="submission" date="2021-06" db="EMBL/GenBank/DDBJ databases">
        <title>Caerostris extrusa draft genome.</title>
        <authorList>
            <person name="Kono N."/>
            <person name="Arakawa K."/>
        </authorList>
    </citation>
    <scope>NUCLEOTIDE SEQUENCE [LARGE SCALE GENOMIC DNA]</scope>
</reference>
<organism evidence="11 12">
    <name type="scientific">Caerostris extrusa</name>
    <name type="common">Bark spider</name>
    <name type="synonym">Caerostris bankana</name>
    <dbReference type="NCBI Taxonomy" id="172846"/>
    <lineage>
        <taxon>Eukaryota</taxon>
        <taxon>Metazoa</taxon>
        <taxon>Ecdysozoa</taxon>
        <taxon>Arthropoda</taxon>
        <taxon>Chelicerata</taxon>
        <taxon>Arachnida</taxon>
        <taxon>Araneae</taxon>
        <taxon>Araneomorphae</taxon>
        <taxon>Entelegynae</taxon>
        <taxon>Araneoidea</taxon>
        <taxon>Araneidae</taxon>
        <taxon>Caerostris</taxon>
    </lineage>
</organism>
<dbReference type="Gene3D" id="4.10.320.30">
    <property type="match status" value="3"/>
</dbReference>
<evidence type="ECO:0000256" key="9">
    <source>
        <dbReference type="ARBA" id="ARBA00023242"/>
    </source>
</evidence>
<keyword evidence="5" id="KW-0863">Zinc-finger</keyword>
<keyword evidence="12" id="KW-1185">Reference proteome</keyword>
<gene>
    <name evidence="11" type="primary">MYT1L</name>
    <name evidence="11" type="ORF">CEXT_50251</name>
</gene>
<feature type="compositionally biased region" description="Basic and acidic residues" evidence="10">
    <location>
        <begin position="1"/>
        <end position="13"/>
    </location>
</feature>
<evidence type="ECO:0000256" key="3">
    <source>
        <dbReference type="ARBA" id="ARBA00022723"/>
    </source>
</evidence>
<dbReference type="SUPFAM" id="SSF103637">
    <property type="entry name" value="CCHHC domain"/>
    <property type="match status" value="3"/>
</dbReference>
<comment type="subcellular location">
    <subcellularLocation>
        <location evidence="1">Nucleus</location>
    </subcellularLocation>
</comment>
<evidence type="ECO:0000256" key="6">
    <source>
        <dbReference type="ARBA" id="ARBA00022833"/>
    </source>
</evidence>
<keyword evidence="8" id="KW-0804">Transcription</keyword>
<dbReference type="AlphaFoldDB" id="A0AAV4NC47"/>
<proteinExistence type="inferred from homology"/>